<dbReference type="SUPFAM" id="SSF53850">
    <property type="entry name" value="Periplasmic binding protein-like II"/>
    <property type="match status" value="1"/>
</dbReference>
<dbReference type="OrthoDB" id="5894719at2"/>
<dbReference type="Pfam" id="PF12793">
    <property type="entry name" value="SgrR_N"/>
    <property type="match status" value="1"/>
</dbReference>
<feature type="domain" description="Transcriptional regulator SgrR N-terminal HTH" evidence="3">
    <location>
        <begin position="7"/>
        <end position="119"/>
    </location>
</feature>
<dbReference type="Pfam" id="PF00496">
    <property type="entry name" value="SBP_bac_5"/>
    <property type="match status" value="1"/>
</dbReference>
<dbReference type="PANTHER" id="PTHR30290">
    <property type="entry name" value="PERIPLASMIC BINDING COMPONENT OF ABC TRANSPORTER"/>
    <property type="match status" value="1"/>
</dbReference>
<dbReference type="GO" id="GO:0003677">
    <property type="term" value="F:DNA binding"/>
    <property type="evidence" value="ECO:0007669"/>
    <property type="project" value="UniProtKB-KW"/>
</dbReference>
<dbReference type="AlphaFoldDB" id="A0A4Y8WJX8"/>
<keyword evidence="5" id="KW-1185">Reference proteome</keyword>
<dbReference type="Gene3D" id="3.40.190.10">
    <property type="entry name" value="Periplasmic binding protein-like II"/>
    <property type="match status" value="1"/>
</dbReference>
<dbReference type="PANTHER" id="PTHR30290:SF72">
    <property type="entry name" value="HTH-TYPE TRANSCRIPTIONAL REGULATOR SGRR"/>
    <property type="match status" value="1"/>
</dbReference>
<proteinExistence type="predicted"/>
<dbReference type="RefSeq" id="WP_134834020.1">
    <property type="nucleotide sequence ID" value="NZ_SATR01000002.1"/>
</dbReference>
<name>A0A4Y8WJX8_9VIBR</name>
<accession>A0A4Y8WJX8</accession>
<dbReference type="InterPro" id="IPR039424">
    <property type="entry name" value="SBP_5"/>
</dbReference>
<sequence>MSDLNLIRYYTRLVPMGVGVEIKTALPMVAELLFTSPRHARNLLSQMQQLEWLTWAPKPGRNQRSSLVLNLELDELKNRLAAKRILQGKYEKALSILDDDEIAFGRLLQSTSGASLREGMLHIQLTYKRPFERLVPHQLQRSSERYLLRQVYCCLVGSSHSGELQPQLAHHWYYDEESLEWTFYLRPSLSFHNGTAIDGPCISELFSKLMQLEDYQSELHHLTAVHSPTRNKVVFKLSKPDQGFGGLISGVKYSIQPPSQISQSTARQVVGSGPFEVTEHTQTKLCLQAFERYYACRALTDQVTIWHLDELGLEKQQIHTNQPGAQSDKQCNYYVSHAVSLHKEKDVQKSRIEDGCMFILFNQSADQALDDAQRRFLSTYLTADKVYRYLDETNRLFGCEIAENLLPMWHKITRPEMPSVTLPKQLSIAVYDYSSLWNCAAALKYLLERQGVDVTINTYSYRELTTRSSQGELSESLIITNINLDDNRHASAFNSLYHNPIIQRCIGDESKQWLVQRLDELRSQTPLNNYLDALEPIASALINQFWLSPLFHHRQTLRFQGVLNDVALTNWGWPDIKNVWSTD</sequence>
<dbReference type="InterPro" id="IPR000914">
    <property type="entry name" value="SBP_5_dom"/>
</dbReference>
<dbReference type="EMBL" id="SATR01000002">
    <property type="protein sequence ID" value="TFH93237.1"/>
    <property type="molecule type" value="Genomic_DNA"/>
</dbReference>
<dbReference type="GO" id="GO:0015833">
    <property type="term" value="P:peptide transport"/>
    <property type="evidence" value="ECO:0007669"/>
    <property type="project" value="TreeGrafter"/>
</dbReference>
<dbReference type="Proteomes" id="UP000297753">
    <property type="component" value="Unassembled WGS sequence"/>
</dbReference>
<comment type="caution">
    <text evidence="4">The sequence shown here is derived from an EMBL/GenBank/DDBJ whole genome shotgun (WGS) entry which is preliminary data.</text>
</comment>
<evidence type="ECO:0000259" key="2">
    <source>
        <dbReference type="Pfam" id="PF00496"/>
    </source>
</evidence>
<organism evidence="4 5">
    <name type="scientific">Vibrio ouci</name>
    <dbReference type="NCBI Taxonomy" id="2499078"/>
    <lineage>
        <taxon>Bacteria</taxon>
        <taxon>Pseudomonadati</taxon>
        <taxon>Pseudomonadota</taxon>
        <taxon>Gammaproteobacteria</taxon>
        <taxon>Vibrionales</taxon>
        <taxon>Vibrionaceae</taxon>
        <taxon>Vibrio</taxon>
    </lineage>
</organism>
<keyword evidence="1" id="KW-0238">DNA-binding</keyword>
<evidence type="ECO:0000313" key="5">
    <source>
        <dbReference type="Proteomes" id="UP000297753"/>
    </source>
</evidence>
<gene>
    <name evidence="4" type="ORF">ELS82_02165</name>
</gene>
<evidence type="ECO:0000256" key="1">
    <source>
        <dbReference type="ARBA" id="ARBA00023125"/>
    </source>
</evidence>
<evidence type="ECO:0000313" key="4">
    <source>
        <dbReference type="EMBL" id="TFH93237.1"/>
    </source>
</evidence>
<reference evidence="4 5" key="1">
    <citation type="submission" date="2019-01" db="EMBL/GenBank/DDBJ databases">
        <title>Vibrio BEI176 sp. nov, a marine bacterium isolated from China: eastern marignal seas.</title>
        <authorList>
            <person name="Li B."/>
        </authorList>
    </citation>
    <scope>NUCLEOTIDE SEQUENCE [LARGE SCALE GENOMIC DNA]</scope>
    <source>
        <strain evidence="4 5">BEI176</strain>
    </source>
</reference>
<dbReference type="GO" id="GO:1904680">
    <property type="term" value="F:peptide transmembrane transporter activity"/>
    <property type="evidence" value="ECO:0007669"/>
    <property type="project" value="TreeGrafter"/>
</dbReference>
<protein>
    <submittedName>
        <fullName evidence="4">SgrR family transcriptional regulator</fullName>
    </submittedName>
</protein>
<feature type="domain" description="Solute-binding protein family 5" evidence="2">
    <location>
        <begin position="163"/>
        <end position="309"/>
    </location>
</feature>
<dbReference type="InterPro" id="IPR025370">
    <property type="entry name" value="SgrR_HTH_N"/>
</dbReference>
<evidence type="ECO:0000259" key="3">
    <source>
        <dbReference type="Pfam" id="PF12793"/>
    </source>
</evidence>